<feature type="domain" description="WGR" evidence="1">
    <location>
        <begin position="5"/>
        <end position="81"/>
    </location>
</feature>
<dbReference type="Gene3D" id="2.20.140.10">
    <property type="entry name" value="WGR domain"/>
    <property type="match status" value="1"/>
</dbReference>
<reference evidence="2" key="1">
    <citation type="submission" date="2016-04" db="EMBL/GenBank/DDBJ databases">
        <title>Fast-growing isolate from the root nodules of Vavilovia formosa.</title>
        <authorList>
            <person name="Kimeklis A."/>
            <person name="Safronova V."/>
            <person name="Belimov A."/>
            <person name="Andronov E."/>
        </authorList>
    </citation>
    <scope>NUCLEOTIDE SEQUENCE [LARGE SCALE GENOMIC DNA]</scope>
    <source>
        <strain evidence="2">Vaf-46</strain>
    </source>
</reference>
<evidence type="ECO:0000313" key="2">
    <source>
        <dbReference type="EMBL" id="OAP89502.1"/>
    </source>
</evidence>
<proteinExistence type="predicted"/>
<dbReference type="SUPFAM" id="SSF142921">
    <property type="entry name" value="WGR domain-like"/>
    <property type="match status" value="1"/>
</dbReference>
<dbReference type="SMART" id="SM00773">
    <property type="entry name" value="WGR"/>
    <property type="match status" value="1"/>
</dbReference>
<name>A0A179BCS7_RHILE</name>
<evidence type="ECO:0000259" key="1">
    <source>
        <dbReference type="PROSITE" id="PS51977"/>
    </source>
</evidence>
<dbReference type="EMBL" id="LWBS01000434">
    <property type="protein sequence ID" value="OAP89502.1"/>
    <property type="molecule type" value="Genomic_DNA"/>
</dbReference>
<dbReference type="AlphaFoldDB" id="A0A179BCS7"/>
<dbReference type="InterPro" id="IPR036930">
    <property type="entry name" value="WGR_dom_sf"/>
</dbReference>
<sequence length="81" mass="9612">MKLQPYHLYIERREPAKNMARFYALSIEPNLFGGTSLVRRWGRIGSRGQQKIHVFDSELKAIDLLLTLLRQKRSRGYRPLR</sequence>
<organism evidence="2">
    <name type="scientific">Rhizobium leguminosarum</name>
    <dbReference type="NCBI Taxonomy" id="384"/>
    <lineage>
        <taxon>Bacteria</taxon>
        <taxon>Pseudomonadati</taxon>
        <taxon>Pseudomonadota</taxon>
        <taxon>Alphaproteobacteria</taxon>
        <taxon>Hyphomicrobiales</taxon>
        <taxon>Rhizobiaceae</taxon>
        <taxon>Rhizobium/Agrobacterium group</taxon>
        <taxon>Rhizobium</taxon>
    </lineage>
</organism>
<dbReference type="InterPro" id="IPR049809">
    <property type="entry name" value="YehF/YfeS-like_WGR"/>
</dbReference>
<dbReference type="InterPro" id="IPR008893">
    <property type="entry name" value="WGR_domain"/>
</dbReference>
<protein>
    <submittedName>
        <fullName evidence="2">WGR domain-containing protein</fullName>
    </submittedName>
</protein>
<dbReference type="Pfam" id="PF05406">
    <property type="entry name" value="WGR"/>
    <property type="match status" value="1"/>
</dbReference>
<comment type="caution">
    <text evidence="2">The sequence shown here is derived from an EMBL/GenBank/DDBJ whole genome shotgun (WGS) entry which is preliminary data.</text>
</comment>
<gene>
    <name evidence="2" type="ORF">A4U53_32565</name>
</gene>
<accession>A0A179BCS7</accession>
<dbReference type="PROSITE" id="PS51977">
    <property type="entry name" value="WGR"/>
    <property type="match status" value="1"/>
</dbReference>
<dbReference type="CDD" id="cd07996">
    <property type="entry name" value="WGR_MMR_like"/>
    <property type="match status" value="1"/>
</dbReference>